<dbReference type="KEGG" id="tdf:H9L22_09295"/>
<evidence type="ECO:0000313" key="2">
    <source>
        <dbReference type="EMBL" id="QNP57392.1"/>
    </source>
</evidence>
<name>A0A7H0HA26_9ACTN</name>
<protein>
    <submittedName>
        <fullName evidence="2">Uncharacterized protein</fullName>
    </submittedName>
</protein>
<organism evidence="2 3">
    <name type="scientific">Tessaracoccus defluvii</name>
    <dbReference type="NCBI Taxonomy" id="1285901"/>
    <lineage>
        <taxon>Bacteria</taxon>
        <taxon>Bacillati</taxon>
        <taxon>Actinomycetota</taxon>
        <taxon>Actinomycetes</taxon>
        <taxon>Propionibacteriales</taxon>
        <taxon>Propionibacteriaceae</taxon>
        <taxon>Tessaracoccus</taxon>
    </lineage>
</organism>
<reference evidence="2 3" key="1">
    <citation type="submission" date="2020-08" db="EMBL/GenBank/DDBJ databases">
        <title>Genome sequence of Tessaracoccus defluvii JCM 17540T.</title>
        <authorList>
            <person name="Hyun D.-W."/>
            <person name="Bae J.-W."/>
        </authorList>
    </citation>
    <scope>NUCLEOTIDE SEQUENCE [LARGE SCALE GENOMIC DNA]</scope>
    <source>
        <strain evidence="2 3">JCM 17540</strain>
    </source>
</reference>
<keyword evidence="3" id="KW-1185">Reference proteome</keyword>
<dbReference type="RefSeq" id="WP_187722480.1">
    <property type="nucleotide sequence ID" value="NZ_BAABBL010000006.1"/>
</dbReference>
<keyword evidence="1" id="KW-0472">Membrane</keyword>
<evidence type="ECO:0000313" key="3">
    <source>
        <dbReference type="Proteomes" id="UP000516117"/>
    </source>
</evidence>
<keyword evidence="1" id="KW-1133">Transmembrane helix</keyword>
<proteinExistence type="predicted"/>
<dbReference type="EMBL" id="CP060789">
    <property type="protein sequence ID" value="QNP57392.1"/>
    <property type="molecule type" value="Genomic_DNA"/>
</dbReference>
<sequence>MTATSIDPTALDIIWGTLARPVDGDATSAVLASWLRGRRVLAAVRHVADDELTFAVAVDEADRIQTVAADGRLTAGLTVPQLRDALWAARLAEHVWLSSGDEDDEDSDDEDPSEMLDLHDLAGDEEEAFADEPGDDDGFEFEDEGRWVTWRFSSQGGGWAHLVAALSQEPITSAVWGGWSAIGGVEPRFELVEPGRADLPVITLSLPEEPGAPGWIEVRSALDTEGFGAFLQPEPTARLTFADGEVAGDAATLRGLLGNGELHPDSALNRVLADPTLAVDAEALTAALEPSDNVTAATMVRAVEALGVPTQLARLALGPDAAGTASTTTLPGGWGAAFLGLADAGLAGLSPRSRDLSAAARAGIWVRERPAAGAALAGAEVVLGAGWMRDGLRRRGLGRALALGGGLLLLTDGVAEALLVARRVLRARRDGRGGGDGR</sequence>
<accession>A0A7H0HA26</accession>
<feature type="transmembrane region" description="Helical" evidence="1">
    <location>
        <begin position="400"/>
        <end position="421"/>
    </location>
</feature>
<evidence type="ECO:0000256" key="1">
    <source>
        <dbReference type="SAM" id="Phobius"/>
    </source>
</evidence>
<dbReference type="Proteomes" id="UP000516117">
    <property type="component" value="Chromosome"/>
</dbReference>
<dbReference type="AlphaFoldDB" id="A0A7H0HA26"/>
<gene>
    <name evidence="2" type="ORF">H9L22_09295</name>
</gene>
<keyword evidence="1" id="KW-0812">Transmembrane</keyword>